<dbReference type="Pfam" id="PF03712">
    <property type="entry name" value="Cu2_monoox_C"/>
    <property type="match status" value="1"/>
</dbReference>
<evidence type="ECO:0000256" key="9">
    <source>
        <dbReference type="ARBA" id="ARBA00023180"/>
    </source>
</evidence>
<dbReference type="GO" id="GO:0005576">
    <property type="term" value="C:extracellular region"/>
    <property type="evidence" value="ECO:0007669"/>
    <property type="project" value="TreeGrafter"/>
</dbReference>
<dbReference type="InterPro" id="IPR024548">
    <property type="entry name" value="Cu2_monoox_C"/>
</dbReference>
<dbReference type="Gene3D" id="2.60.120.310">
    <property type="entry name" value="Copper type II, ascorbate-dependent monooxygenase, N-terminal domain"/>
    <property type="match status" value="1"/>
</dbReference>
<dbReference type="OrthoDB" id="10044505at2759"/>
<keyword evidence="5" id="KW-0560">Oxidoreductase</keyword>
<feature type="binding site" evidence="11">
    <location>
        <position position="154"/>
    </location>
    <ligand>
        <name>Cu(2+)</name>
        <dbReference type="ChEBI" id="CHEBI:29036"/>
        <label>1</label>
        <note>catalytic</note>
    </ligand>
</feature>
<dbReference type="RefSeq" id="XP_066933381.1">
    <property type="nucleotide sequence ID" value="XM_067077280.1"/>
</dbReference>
<keyword evidence="2 11" id="KW-0479">Metal-binding</keyword>
<organism evidence="16 17">
    <name type="scientific">Clytia hemisphaerica</name>
    <dbReference type="NCBI Taxonomy" id="252671"/>
    <lineage>
        <taxon>Eukaryota</taxon>
        <taxon>Metazoa</taxon>
        <taxon>Cnidaria</taxon>
        <taxon>Hydrozoa</taxon>
        <taxon>Hydroidolina</taxon>
        <taxon>Leptothecata</taxon>
        <taxon>Obeliida</taxon>
        <taxon>Clytiidae</taxon>
        <taxon>Clytia</taxon>
    </lineage>
</organism>
<dbReference type="PROSITE" id="PS00084">
    <property type="entry name" value="CU2_MONOOXYGENASE_1"/>
    <property type="match status" value="1"/>
</dbReference>
<keyword evidence="9" id="KW-0325">Glycoprotein</keyword>
<evidence type="ECO:0000256" key="12">
    <source>
        <dbReference type="PIRSR" id="PIRSR600720-3"/>
    </source>
</evidence>
<feature type="binding site" evidence="11">
    <location>
        <position position="85"/>
    </location>
    <ligand>
        <name>Cu(2+)</name>
        <dbReference type="ChEBI" id="CHEBI:29036"/>
        <label>1</label>
        <note>catalytic</note>
    </ligand>
</feature>
<dbReference type="GeneID" id="136821045"/>
<keyword evidence="7" id="KW-0503">Monooxygenase</keyword>
<keyword evidence="6 11" id="KW-0186">Copper</keyword>
<comment type="catalytic activity">
    <reaction evidence="10">
        <text>a [peptide]-C-terminal glycine + 2 L-ascorbate + O2 = a [peptide]-C-terminal (2S)-2-hydroxyglycine + 2 monodehydro-L-ascorbate radical + H2O</text>
        <dbReference type="Rhea" id="RHEA:21452"/>
        <dbReference type="Rhea" id="RHEA-COMP:13486"/>
        <dbReference type="Rhea" id="RHEA-COMP:15321"/>
        <dbReference type="ChEBI" id="CHEBI:15377"/>
        <dbReference type="ChEBI" id="CHEBI:15379"/>
        <dbReference type="ChEBI" id="CHEBI:38290"/>
        <dbReference type="ChEBI" id="CHEBI:59513"/>
        <dbReference type="ChEBI" id="CHEBI:137000"/>
        <dbReference type="ChEBI" id="CHEBI:142768"/>
        <dbReference type="EC" id="1.14.17.3"/>
    </reaction>
</comment>
<feature type="domain" description="Copper type II ascorbate-dependent monooxygenase C-terminal" evidence="15">
    <location>
        <begin position="185"/>
        <end position="311"/>
    </location>
</feature>
<protein>
    <recommendedName>
        <fullName evidence="1">peptidylglycine monooxygenase</fullName>
        <ecNumber evidence="1">1.14.17.3</ecNumber>
    </recommendedName>
</protein>
<dbReference type="PANTHER" id="PTHR10680">
    <property type="entry name" value="PEPTIDYL-GLYCINE ALPHA-AMIDATING MONOOXYGENASE"/>
    <property type="match status" value="1"/>
</dbReference>
<keyword evidence="17" id="KW-1185">Reference proteome</keyword>
<evidence type="ECO:0000313" key="17">
    <source>
        <dbReference type="Proteomes" id="UP000594262"/>
    </source>
</evidence>
<dbReference type="EnsemblMetazoa" id="CLYHEMT017307.1">
    <property type="protein sequence ID" value="CLYHEMP017307.1"/>
    <property type="gene ID" value="CLYHEMG017307"/>
</dbReference>
<dbReference type="InterPro" id="IPR008977">
    <property type="entry name" value="PHM/PNGase_F_dom_sf"/>
</dbReference>
<dbReference type="InterPro" id="IPR000720">
    <property type="entry name" value="PHM/PAL"/>
</dbReference>
<dbReference type="Pfam" id="PF01082">
    <property type="entry name" value="Cu2_monooxygen"/>
    <property type="match status" value="1"/>
</dbReference>
<dbReference type="PRINTS" id="PR00790">
    <property type="entry name" value="PAMONOXGNASE"/>
</dbReference>
<evidence type="ECO:0000256" key="7">
    <source>
        <dbReference type="ARBA" id="ARBA00023033"/>
    </source>
</evidence>
<dbReference type="GO" id="GO:0006518">
    <property type="term" value="P:peptide metabolic process"/>
    <property type="evidence" value="ECO:0007669"/>
    <property type="project" value="InterPro"/>
</dbReference>
<evidence type="ECO:0000256" key="10">
    <source>
        <dbReference type="ARBA" id="ARBA00048431"/>
    </source>
</evidence>
<feature type="chain" id="PRO_5029907283" description="peptidylglycine monooxygenase" evidence="13">
    <location>
        <begin position="20"/>
        <end position="348"/>
    </location>
</feature>
<proteinExistence type="predicted"/>
<evidence type="ECO:0000256" key="4">
    <source>
        <dbReference type="ARBA" id="ARBA00022833"/>
    </source>
</evidence>
<dbReference type="Proteomes" id="UP000594262">
    <property type="component" value="Unplaced"/>
</dbReference>
<dbReference type="SUPFAM" id="SSF49742">
    <property type="entry name" value="PHM/PNGase F"/>
    <property type="match status" value="2"/>
</dbReference>
<feature type="disulfide bond" evidence="12">
    <location>
        <begin position="91"/>
        <end position="111"/>
    </location>
</feature>
<evidence type="ECO:0000259" key="15">
    <source>
        <dbReference type="Pfam" id="PF03712"/>
    </source>
</evidence>
<dbReference type="InterPro" id="IPR020611">
    <property type="entry name" value="Cu2_ascorb_mOase_CS-1"/>
</dbReference>
<dbReference type="InterPro" id="IPR036939">
    <property type="entry name" value="Cu2_ascorb_mOase_N_sf"/>
</dbReference>
<evidence type="ECO:0000256" key="13">
    <source>
        <dbReference type="SAM" id="SignalP"/>
    </source>
</evidence>
<evidence type="ECO:0000256" key="8">
    <source>
        <dbReference type="ARBA" id="ARBA00023157"/>
    </source>
</evidence>
<feature type="binding site" evidence="11">
    <location>
        <position position="84"/>
    </location>
    <ligand>
        <name>Cu(2+)</name>
        <dbReference type="ChEBI" id="CHEBI:29036"/>
        <label>1</label>
        <note>catalytic</note>
    </ligand>
</feature>
<feature type="disulfide bond" evidence="12">
    <location>
        <begin position="279"/>
        <end position="301"/>
    </location>
</feature>
<evidence type="ECO:0000256" key="1">
    <source>
        <dbReference type="ARBA" id="ARBA00012689"/>
    </source>
</evidence>
<feature type="signal peptide" evidence="13">
    <location>
        <begin position="1"/>
        <end position="19"/>
    </location>
</feature>
<evidence type="ECO:0000256" key="5">
    <source>
        <dbReference type="ARBA" id="ARBA00023002"/>
    </source>
</evidence>
<name>A0A7M6DN57_9CNID</name>
<dbReference type="PANTHER" id="PTHR10680:SF14">
    <property type="entry name" value="PEPTIDYL-GLYCINE ALPHA-AMIDATING MONOOXYGENASE"/>
    <property type="match status" value="1"/>
</dbReference>
<evidence type="ECO:0000313" key="16">
    <source>
        <dbReference type="EnsemblMetazoa" id="CLYHEMP017307.1"/>
    </source>
</evidence>
<sequence length="348" mass="40156">MAIFSNLVVFALCWFVTSADFVEDFVYNAMEDFGDSPDLKRHKIVMPGVSPQKPDTVLSYAMKMPDQDLYIIRFEPIGNMKVAHHMLIFSCEEPFLKNKIWDNGHGHPKKCKDGYKAEMKYAWGKNAPPLQMPKDVAYHIGGTSKVKYFVLEVHYLHVDSFKDGKKKDHSGFAFITTSKRPKYFAGIYLIQNKHFFIPPHQKKFHVSAECRYRNKEGMKMHAFRFLVHSHKMGTVISGYLLRNGKYTLIGKGDPQRPQTFNTVDNEVDIQDGDIVVAQCTYNSMERNRITKYGQTHKDEMCTFNLMMYYEAKYGDKKPACLKDKGPFTFPKDSDVTLAEMEQRTKGSV</sequence>
<evidence type="ECO:0000256" key="11">
    <source>
        <dbReference type="PIRSR" id="PIRSR600720-2"/>
    </source>
</evidence>
<dbReference type="InterPro" id="IPR014784">
    <property type="entry name" value="Cu2_ascorb_mOase-like_C"/>
</dbReference>
<evidence type="ECO:0000256" key="6">
    <source>
        <dbReference type="ARBA" id="ARBA00023008"/>
    </source>
</evidence>
<keyword evidence="4" id="KW-0862">Zinc</keyword>
<dbReference type="AlphaFoldDB" id="A0A7M6DN57"/>
<reference evidence="16" key="1">
    <citation type="submission" date="2021-01" db="UniProtKB">
        <authorList>
            <consortium name="EnsemblMetazoa"/>
        </authorList>
    </citation>
    <scope>IDENTIFICATION</scope>
</reference>
<feature type="binding site" evidence="11">
    <location>
        <position position="228"/>
    </location>
    <ligand>
        <name>Cu(2+)</name>
        <dbReference type="ChEBI" id="CHEBI:29036"/>
        <label>1</label>
        <note>catalytic</note>
    </ligand>
</feature>
<dbReference type="EC" id="1.14.17.3" evidence="1"/>
<feature type="disulfide bond" evidence="12">
    <location>
        <begin position="210"/>
        <end position="320"/>
    </location>
</feature>
<feature type="binding site" evidence="11">
    <location>
        <position position="300"/>
    </location>
    <ligand>
        <name>Cu(2+)</name>
        <dbReference type="ChEBI" id="CHEBI:29036"/>
        <label>1</label>
        <note>catalytic</note>
    </ligand>
</feature>
<dbReference type="Gene3D" id="2.60.120.230">
    <property type="match status" value="1"/>
</dbReference>
<keyword evidence="3 13" id="KW-0732">Signal</keyword>
<keyword evidence="8 12" id="KW-1015">Disulfide bond</keyword>
<evidence type="ECO:0000256" key="3">
    <source>
        <dbReference type="ARBA" id="ARBA00022729"/>
    </source>
</evidence>
<feature type="binding site" evidence="11">
    <location>
        <position position="230"/>
    </location>
    <ligand>
        <name>Cu(2+)</name>
        <dbReference type="ChEBI" id="CHEBI:29036"/>
        <label>1</label>
        <note>catalytic</note>
    </ligand>
</feature>
<feature type="domain" description="Copper type II ascorbate-dependent monooxygenase N-terminal" evidence="14">
    <location>
        <begin position="44"/>
        <end position="160"/>
    </location>
</feature>
<dbReference type="GO" id="GO:0016020">
    <property type="term" value="C:membrane"/>
    <property type="evidence" value="ECO:0007669"/>
    <property type="project" value="InterPro"/>
</dbReference>
<dbReference type="GO" id="GO:0004504">
    <property type="term" value="F:peptidylglycine monooxygenase activity"/>
    <property type="evidence" value="ECO:0007669"/>
    <property type="project" value="UniProtKB-EC"/>
</dbReference>
<dbReference type="GO" id="GO:0005507">
    <property type="term" value="F:copper ion binding"/>
    <property type="evidence" value="ECO:0007669"/>
    <property type="project" value="InterPro"/>
</dbReference>
<comment type="cofactor">
    <cofactor evidence="11">
        <name>Cu(2+)</name>
        <dbReference type="ChEBI" id="CHEBI:29036"/>
    </cofactor>
    <text evidence="11">Binds 2 Cu(2+) ions per subunit.</text>
</comment>
<evidence type="ECO:0000259" key="14">
    <source>
        <dbReference type="Pfam" id="PF01082"/>
    </source>
</evidence>
<accession>A0A7M6DN57</accession>
<evidence type="ECO:0000256" key="2">
    <source>
        <dbReference type="ARBA" id="ARBA00022723"/>
    </source>
</evidence>
<dbReference type="InterPro" id="IPR000323">
    <property type="entry name" value="Cu2_ascorb_mOase_N"/>
</dbReference>